<keyword evidence="3" id="KW-1185">Reference proteome</keyword>
<evidence type="ECO:0000256" key="1">
    <source>
        <dbReference type="SAM" id="MobiDB-lite"/>
    </source>
</evidence>
<gene>
    <name evidence="2" type="ORF">NDU88_004690</name>
</gene>
<sequence>MDPHLGQRCLRPGRVAPAGEAGTGLIGKAARKGWAGHTGSSAFPTHPSCQLQQMIFPGRGRIRIGAARFPGNDGRKMAAA</sequence>
<name>A0AAV7L5E4_PLEWA</name>
<protein>
    <submittedName>
        <fullName evidence="2">Uncharacterized protein</fullName>
    </submittedName>
</protein>
<comment type="caution">
    <text evidence="2">The sequence shown here is derived from an EMBL/GenBank/DDBJ whole genome shotgun (WGS) entry which is preliminary data.</text>
</comment>
<proteinExistence type="predicted"/>
<dbReference type="AlphaFoldDB" id="A0AAV7L5E4"/>
<reference evidence="2" key="1">
    <citation type="journal article" date="2022" name="bioRxiv">
        <title>Sequencing and chromosome-scale assembly of the giantPleurodeles waltlgenome.</title>
        <authorList>
            <person name="Brown T."/>
            <person name="Elewa A."/>
            <person name="Iarovenko S."/>
            <person name="Subramanian E."/>
            <person name="Araus A.J."/>
            <person name="Petzold A."/>
            <person name="Susuki M."/>
            <person name="Suzuki K.-i.T."/>
            <person name="Hayashi T."/>
            <person name="Toyoda A."/>
            <person name="Oliveira C."/>
            <person name="Osipova E."/>
            <person name="Leigh N.D."/>
            <person name="Simon A."/>
            <person name="Yun M.H."/>
        </authorList>
    </citation>
    <scope>NUCLEOTIDE SEQUENCE</scope>
    <source>
        <strain evidence="2">20211129_DDA</strain>
        <tissue evidence="2">Liver</tissue>
    </source>
</reference>
<evidence type="ECO:0000313" key="2">
    <source>
        <dbReference type="EMBL" id="KAJ1084543.1"/>
    </source>
</evidence>
<feature type="region of interest" description="Disordered" evidence="1">
    <location>
        <begin position="1"/>
        <end position="23"/>
    </location>
</feature>
<dbReference type="EMBL" id="JANPWB010000016">
    <property type="protein sequence ID" value="KAJ1084543.1"/>
    <property type="molecule type" value="Genomic_DNA"/>
</dbReference>
<dbReference type="Proteomes" id="UP001066276">
    <property type="component" value="Chromosome 12"/>
</dbReference>
<accession>A0AAV7L5E4</accession>
<evidence type="ECO:0000313" key="3">
    <source>
        <dbReference type="Proteomes" id="UP001066276"/>
    </source>
</evidence>
<organism evidence="2 3">
    <name type="scientific">Pleurodeles waltl</name>
    <name type="common">Iberian ribbed newt</name>
    <dbReference type="NCBI Taxonomy" id="8319"/>
    <lineage>
        <taxon>Eukaryota</taxon>
        <taxon>Metazoa</taxon>
        <taxon>Chordata</taxon>
        <taxon>Craniata</taxon>
        <taxon>Vertebrata</taxon>
        <taxon>Euteleostomi</taxon>
        <taxon>Amphibia</taxon>
        <taxon>Batrachia</taxon>
        <taxon>Caudata</taxon>
        <taxon>Salamandroidea</taxon>
        <taxon>Salamandridae</taxon>
        <taxon>Pleurodelinae</taxon>
        <taxon>Pleurodeles</taxon>
    </lineage>
</organism>